<dbReference type="CDD" id="cd18622">
    <property type="entry name" value="GH32_Inu-like"/>
    <property type="match status" value="1"/>
</dbReference>
<organism evidence="5 6">
    <name type="scientific">Alginatibacterium sediminis</name>
    <dbReference type="NCBI Taxonomy" id="2164068"/>
    <lineage>
        <taxon>Bacteria</taxon>
        <taxon>Pseudomonadati</taxon>
        <taxon>Pseudomonadota</taxon>
        <taxon>Gammaproteobacteria</taxon>
        <taxon>Alteromonadales</taxon>
        <taxon>Alteromonadaceae</taxon>
        <taxon>Alginatibacterium</taxon>
    </lineage>
</organism>
<comment type="similarity">
    <text evidence="1">Belongs to the glycosyl hydrolase 32 family.</text>
</comment>
<dbReference type="Proteomes" id="UP000286482">
    <property type="component" value="Unassembled WGS sequence"/>
</dbReference>
<dbReference type="PANTHER" id="PTHR42800:SF1">
    <property type="entry name" value="EXOINULINASE INUD (AFU_ORTHOLOGUE AFUA_5G00480)"/>
    <property type="match status" value="1"/>
</dbReference>
<evidence type="ECO:0000313" key="5">
    <source>
        <dbReference type="EMBL" id="RKF17961.1"/>
    </source>
</evidence>
<dbReference type="GO" id="GO:0004575">
    <property type="term" value="F:sucrose alpha-glucosidase activity"/>
    <property type="evidence" value="ECO:0007669"/>
    <property type="project" value="TreeGrafter"/>
</dbReference>
<feature type="domain" description="Glycosyl hydrolase family 32 N-terminal" evidence="4">
    <location>
        <begin position="13"/>
        <end position="320"/>
    </location>
</feature>
<keyword evidence="6" id="KW-1185">Reference proteome</keyword>
<dbReference type="GO" id="GO:0005987">
    <property type="term" value="P:sucrose catabolic process"/>
    <property type="evidence" value="ECO:0007669"/>
    <property type="project" value="TreeGrafter"/>
</dbReference>
<dbReference type="OrthoDB" id="9801455at2"/>
<evidence type="ECO:0000313" key="6">
    <source>
        <dbReference type="Proteomes" id="UP000286482"/>
    </source>
</evidence>
<comment type="caution">
    <text evidence="5">The sequence shown here is derived from an EMBL/GenBank/DDBJ whole genome shotgun (WGS) entry which is preliminary data.</text>
</comment>
<dbReference type="PANTHER" id="PTHR42800">
    <property type="entry name" value="EXOINULINASE INUD (AFU_ORTHOLOGUE AFUA_5G00480)"/>
    <property type="match status" value="1"/>
</dbReference>
<keyword evidence="2 5" id="KW-0378">Hydrolase</keyword>
<dbReference type="GO" id="GO:0005737">
    <property type="term" value="C:cytoplasm"/>
    <property type="evidence" value="ECO:0007669"/>
    <property type="project" value="TreeGrafter"/>
</dbReference>
<evidence type="ECO:0000256" key="3">
    <source>
        <dbReference type="ARBA" id="ARBA00023295"/>
    </source>
</evidence>
<accession>A0A420EBA9</accession>
<dbReference type="SMART" id="SM00640">
    <property type="entry name" value="Glyco_32"/>
    <property type="match status" value="1"/>
</dbReference>
<sequence>MLLSKDPYRPELHFTAPFGWLNDPNGLVYVNGEWHLFYQYYPHSNQWGDMHWGHAVSHNFLEWKHLPIALKPNELGVCFSGSAVIDKNNVTGFFDEGDLNLVAFYTNTIGLSSNQPDGLQMSSIASSKDGISFDQHLAINPIIPNSGSKHFRDPKVVWHEEAQHWNMVVTEGEEIGIYSSINLKQWKKESNWGRHESFHNNSPWECPDLFPMIDDQGVKRWVLVIGIIERNVYTPGSGTHYVIGDFDGKTFSNINPADTVLWMDYGRDFYATQSWSNTPDNRCVAIAWMSNWMYANEVPATSHRSAMSFPRELSLVTTAQGLRIAQAFPCEGLVQNKNYINETKLQLNQSVELSPSNQASVMHMTLNMSEGSAFTLAPFTHNNLVYHFKRQSDDIVISSVRKTDVAGSSRFNQDFPHENCFVVRASDQLTLSIVRDRTSFELLVSDGLYSSTESMFNQDFGPFNITATEGFINIISFNELVKEVL</sequence>
<evidence type="ECO:0000259" key="4">
    <source>
        <dbReference type="Pfam" id="PF00251"/>
    </source>
</evidence>
<proteinExistence type="inferred from homology"/>
<dbReference type="Pfam" id="PF00251">
    <property type="entry name" value="Glyco_hydro_32N"/>
    <property type="match status" value="1"/>
</dbReference>
<dbReference type="InterPro" id="IPR001362">
    <property type="entry name" value="Glyco_hydro_32"/>
</dbReference>
<dbReference type="InterPro" id="IPR013148">
    <property type="entry name" value="Glyco_hydro_32_N"/>
</dbReference>
<reference evidence="5 6" key="1">
    <citation type="submission" date="2018-09" db="EMBL/GenBank/DDBJ databases">
        <authorList>
            <person name="Wang Z."/>
        </authorList>
    </citation>
    <scope>NUCLEOTIDE SEQUENCE [LARGE SCALE GENOMIC DNA]</scope>
    <source>
        <strain evidence="5 6">ALS 81</strain>
    </source>
</reference>
<evidence type="ECO:0000256" key="1">
    <source>
        <dbReference type="ARBA" id="ARBA00009902"/>
    </source>
</evidence>
<dbReference type="SUPFAM" id="SSF75005">
    <property type="entry name" value="Arabinanase/levansucrase/invertase"/>
    <property type="match status" value="1"/>
</dbReference>
<name>A0A420EBA9_9ALTE</name>
<protein>
    <submittedName>
        <fullName evidence="5">Glycoside hydrolase family 32 protein</fullName>
    </submittedName>
</protein>
<dbReference type="RefSeq" id="WP_120355187.1">
    <property type="nucleotide sequence ID" value="NZ_RAQO01000006.1"/>
</dbReference>
<keyword evidence="3" id="KW-0326">Glycosidase</keyword>
<evidence type="ECO:0000256" key="2">
    <source>
        <dbReference type="ARBA" id="ARBA00022801"/>
    </source>
</evidence>
<gene>
    <name evidence="5" type="ORF">DBZ36_11985</name>
</gene>
<dbReference type="EMBL" id="RAQO01000006">
    <property type="protein sequence ID" value="RKF17961.1"/>
    <property type="molecule type" value="Genomic_DNA"/>
</dbReference>
<dbReference type="Gene3D" id="2.115.10.20">
    <property type="entry name" value="Glycosyl hydrolase domain, family 43"/>
    <property type="match status" value="1"/>
</dbReference>
<dbReference type="InterPro" id="IPR023296">
    <property type="entry name" value="Glyco_hydro_beta-prop_sf"/>
</dbReference>
<dbReference type="AlphaFoldDB" id="A0A420EBA9"/>